<dbReference type="Gene3D" id="3.40.50.720">
    <property type="entry name" value="NAD(P)-binding Rossmann-like Domain"/>
    <property type="match status" value="1"/>
</dbReference>
<dbReference type="FunFam" id="3.40.50.720:FF:000084">
    <property type="entry name" value="Short-chain dehydrogenase reductase"/>
    <property type="match status" value="1"/>
</dbReference>
<reference evidence="4" key="1">
    <citation type="submission" date="2017-09" db="EMBL/GenBank/DDBJ databases">
        <title>Depth-based differentiation of microbial function through sediment-hosted aquifers and enrichment of novel symbionts in the deep terrestrial subsurface.</title>
        <authorList>
            <person name="Probst A.J."/>
            <person name="Ladd B."/>
            <person name="Jarett J.K."/>
            <person name="Geller-Mcgrath D.E."/>
            <person name="Sieber C.M.K."/>
            <person name="Emerson J.B."/>
            <person name="Anantharaman K."/>
            <person name="Thomas B.C."/>
            <person name="Malmstrom R."/>
            <person name="Stieglmeier M."/>
            <person name="Klingl A."/>
            <person name="Woyke T."/>
            <person name="Ryan C.M."/>
            <person name="Banfield J.F."/>
        </authorList>
    </citation>
    <scope>NUCLEOTIDE SEQUENCE [LARGE SCALE GENOMIC DNA]</scope>
</reference>
<dbReference type="PANTHER" id="PTHR42760:SF133">
    <property type="entry name" value="3-OXOACYL-[ACYL-CARRIER-PROTEIN] REDUCTASE"/>
    <property type="match status" value="1"/>
</dbReference>
<evidence type="ECO:0000256" key="2">
    <source>
        <dbReference type="ARBA" id="ARBA00023002"/>
    </source>
</evidence>
<comment type="similarity">
    <text evidence="1">Belongs to the short-chain dehydrogenases/reductases (SDR) family.</text>
</comment>
<dbReference type="NCBIfam" id="NF006384">
    <property type="entry name" value="PRK08628.1"/>
    <property type="match status" value="1"/>
</dbReference>
<dbReference type="PANTHER" id="PTHR42760">
    <property type="entry name" value="SHORT-CHAIN DEHYDROGENASES/REDUCTASES FAMILY MEMBER"/>
    <property type="match status" value="1"/>
</dbReference>
<dbReference type="Pfam" id="PF13561">
    <property type="entry name" value="adh_short_C2"/>
    <property type="match status" value="1"/>
</dbReference>
<evidence type="ECO:0000313" key="3">
    <source>
        <dbReference type="EMBL" id="PJA12639.1"/>
    </source>
</evidence>
<accession>A0A2M7W1U2</accession>
<dbReference type="CDD" id="cd05233">
    <property type="entry name" value="SDR_c"/>
    <property type="match status" value="1"/>
</dbReference>
<evidence type="ECO:0000313" key="4">
    <source>
        <dbReference type="Proteomes" id="UP000228952"/>
    </source>
</evidence>
<dbReference type="InterPro" id="IPR002347">
    <property type="entry name" value="SDR_fam"/>
</dbReference>
<dbReference type="InterPro" id="IPR020904">
    <property type="entry name" value="Sc_DH/Rdtase_CS"/>
</dbReference>
<evidence type="ECO:0000256" key="1">
    <source>
        <dbReference type="ARBA" id="ARBA00006484"/>
    </source>
</evidence>
<dbReference type="EMBL" id="PFQB01000107">
    <property type="protein sequence ID" value="PJA12639.1"/>
    <property type="molecule type" value="Genomic_DNA"/>
</dbReference>
<dbReference type="PROSITE" id="PS00061">
    <property type="entry name" value="ADH_SHORT"/>
    <property type="match status" value="1"/>
</dbReference>
<dbReference type="AlphaFoldDB" id="A0A2M7W1U2"/>
<proteinExistence type="inferred from homology"/>
<dbReference type="PRINTS" id="PR00080">
    <property type="entry name" value="SDRFAMILY"/>
</dbReference>
<comment type="caution">
    <text evidence="3">The sequence shown here is derived from an EMBL/GenBank/DDBJ whole genome shotgun (WGS) entry which is preliminary data.</text>
</comment>
<dbReference type="SUPFAM" id="SSF51735">
    <property type="entry name" value="NAD(P)-binding Rossmann-fold domains"/>
    <property type="match status" value="1"/>
</dbReference>
<dbReference type="PRINTS" id="PR00081">
    <property type="entry name" value="GDHRDH"/>
</dbReference>
<gene>
    <name evidence="3" type="ORF">COX64_04390</name>
</gene>
<sequence length="260" mass="27882">MDLDLKNKTIVVTGGASGIGAAIVNGLVQEGAIPVVIDKSRVGLQSLAQAHSSLFKRKMIETYLCDLSDPLDTQRVLSELNLDHTDIYGLVNNAGANDGIGLNSDVASFMSSLHKNLVHYFQMTQGLVARIKQAQGSIINISSKVAVTGQGGTSGYAAAKGAINALTREWAVDLAPFNVDVNCVIPAEVNTPQYASWLQTQEGERRLPAILKKINLGTRLTTPEEIADYVLFLLSQKSSHTTGQLLFVDGGYTHLDDSKN</sequence>
<protein>
    <submittedName>
        <fullName evidence="3">Short-chain dehydrogenase</fullName>
    </submittedName>
</protein>
<name>A0A2M7W1U2_9BACT</name>
<organism evidence="3 4">
    <name type="scientific">Candidatus Dojkabacteria bacterium CG_4_10_14_0_2_um_filter_Dojkabacteria_WS6_41_15</name>
    <dbReference type="NCBI Taxonomy" id="2014249"/>
    <lineage>
        <taxon>Bacteria</taxon>
        <taxon>Candidatus Dojkabacteria</taxon>
    </lineage>
</organism>
<dbReference type="GO" id="GO:0016616">
    <property type="term" value="F:oxidoreductase activity, acting on the CH-OH group of donors, NAD or NADP as acceptor"/>
    <property type="evidence" value="ECO:0007669"/>
    <property type="project" value="TreeGrafter"/>
</dbReference>
<dbReference type="InterPro" id="IPR036291">
    <property type="entry name" value="NAD(P)-bd_dom_sf"/>
</dbReference>
<dbReference type="Proteomes" id="UP000228952">
    <property type="component" value="Unassembled WGS sequence"/>
</dbReference>
<keyword evidence="2" id="KW-0560">Oxidoreductase</keyword>